<dbReference type="InterPro" id="IPR020806">
    <property type="entry name" value="PKS_PP-bd"/>
</dbReference>
<dbReference type="Gene3D" id="3.40.47.10">
    <property type="match status" value="1"/>
</dbReference>
<dbReference type="InterPro" id="IPR032821">
    <property type="entry name" value="PKS_assoc"/>
</dbReference>
<evidence type="ECO:0000256" key="5">
    <source>
        <dbReference type="PROSITE-ProRule" id="PRU01363"/>
    </source>
</evidence>
<dbReference type="Gene3D" id="3.10.129.110">
    <property type="entry name" value="Polyketide synthase dehydratase"/>
    <property type="match status" value="1"/>
</dbReference>
<dbReference type="Pfam" id="PF22953">
    <property type="entry name" value="SpnB_Rossmann"/>
    <property type="match status" value="1"/>
</dbReference>
<dbReference type="InterPro" id="IPR049551">
    <property type="entry name" value="PKS_DH_C"/>
</dbReference>
<dbReference type="Pfam" id="PF00109">
    <property type="entry name" value="ketoacyl-synt"/>
    <property type="match status" value="1"/>
</dbReference>
<proteinExistence type="predicted"/>
<feature type="region of interest" description="N-terminal hotdog fold" evidence="5">
    <location>
        <begin position="911"/>
        <end position="1033"/>
    </location>
</feature>
<reference evidence="9 10" key="1">
    <citation type="journal article" date="2019" name="Int. J. Syst. Evol. Microbiol.">
        <title>The Global Catalogue of Microorganisms (GCM) 10K type strain sequencing project: providing services to taxonomists for standard genome sequencing and annotation.</title>
        <authorList>
            <consortium name="The Broad Institute Genomics Platform"/>
            <consortium name="The Broad Institute Genome Sequencing Center for Infectious Disease"/>
            <person name="Wu L."/>
            <person name="Ma J."/>
        </authorList>
    </citation>
    <scope>NUCLEOTIDE SEQUENCE [LARGE SCALE GENOMIC DNA]</scope>
    <source>
        <strain evidence="9 10">JCM 10425</strain>
    </source>
</reference>
<dbReference type="InterPro" id="IPR018201">
    <property type="entry name" value="Ketoacyl_synth_AS"/>
</dbReference>
<dbReference type="InterPro" id="IPR055123">
    <property type="entry name" value="SpnB-like_Rossmann"/>
</dbReference>
<dbReference type="PROSITE" id="PS00012">
    <property type="entry name" value="PHOSPHOPANTETHEINE"/>
    <property type="match status" value="1"/>
</dbReference>
<dbReference type="PROSITE" id="PS50075">
    <property type="entry name" value="CARRIER"/>
    <property type="match status" value="1"/>
</dbReference>
<evidence type="ECO:0000259" key="8">
    <source>
        <dbReference type="PROSITE" id="PS52019"/>
    </source>
</evidence>
<gene>
    <name evidence="9" type="ORF">GCM10009539_06030</name>
</gene>
<dbReference type="PROSITE" id="PS52019">
    <property type="entry name" value="PKS_MFAS_DH"/>
    <property type="match status" value="1"/>
</dbReference>
<dbReference type="CDD" id="cd08956">
    <property type="entry name" value="KR_3_FAS_SDR_x"/>
    <property type="match status" value="1"/>
</dbReference>
<evidence type="ECO:0000313" key="9">
    <source>
        <dbReference type="EMBL" id="GAA0223630.1"/>
    </source>
</evidence>
<dbReference type="InterPro" id="IPR050091">
    <property type="entry name" value="PKS_NRPS_Biosynth_Enz"/>
</dbReference>
<dbReference type="InterPro" id="IPR049552">
    <property type="entry name" value="PKS_DH_N"/>
</dbReference>
<dbReference type="InterPro" id="IPR016036">
    <property type="entry name" value="Malonyl_transacylase_ACP-bd"/>
</dbReference>
<dbReference type="SUPFAM" id="SSF53901">
    <property type="entry name" value="Thiolase-like"/>
    <property type="match status" value="1"/>
</dbReference>
<accession>A0ABN0TK09</accession>
<evidence type="ECO:0000259" key="6">
    <source>
        <dbReference type="PROSITE" id="PS50075"/>
    </source>
</evidence>
<sequence length="1785" mass="185274">MAALRAALLTNERLRQDHELLLGASTEPIAVVGLACRYASADGPDAFWDLVADGVDAMTEPPADRGWDVPPGTRLAGGFLPELTAFDPDFFGISPREAALLDPQQRLLLETAWEAVEHARIDPRALRGSRTGVFVGGSPNEYPLVLAGARGAEGYHATSAAGSVLSGRIAYTLGLEGPAVTLDTACSSSLVAVHLAAQSLRTGESALALAGGVSVLFSPGLFGEFARQGGQASDGRCKSFAAAADGTGWGEGVGVLVLERLSDARRNGRRVLAVVRASAVNSDGASNGLTAPNGRAQQRVVLDALDRAGLRPSDVDVVEAHGTGTTLGDPIEAQALLATYGQGRETPLWLGSVKSNIGHTQAAAGVAGVIKMILAFRHGLLPRTLHVDEPSPHVDWASGAVRLLTSAREWPSGERPRRAGVSSFGISGTNAHVIVEEAPADAGVDEVPEATFAVPLLISARDPEALRAQAARYRAGLDTTHAPDLVALGRSSATTRTAHEYRAAIVGADRAALLTGLEALATGRTTAGVVTGRPTGGKLAFLFSGQGSQRPGTGAGLAEAFPVFDEALTAVCAAFDAELDRPLRSVLLDPPGSPAAALLDRTDYTQPALFAFQVAMFRLWESLGVHPDALIGHSVGEIAAAHVAGVLSVADAASLVAARGRLMRGLSEAGAMIAVEATDDEVVRCLEGLDREVAVAARNAPRALVLSGREDATLTVASRLAAAGVRTRRLRVSHAFHSPLMNPVLDDFRAVAARLDYRAPTTPVVSTVTGEPVDQEIASPDYWVRHVRATVEFGRAVRSAVRSGVRTWLELGPGGTLAALARECHDATGDPVPSAFYAAAHGPGSDVDRLVTALAGLHVSGTPVNWDAFYAPLGERLTDLPTYAFRRRRYRPVPAPRSREALAVGLDATAHPLLGARMSPVEGDTPTFTGRVSVREHPWTADHMIGGTVLLSGTTLLEVVARVGADAGCPVVDELVLTAPVALPADGGRALRVVVGAADETGRRTATVHSRPDGDTEWTRHASAVLAAETPPAPEPVGVWPPVGARPVAVDGHYTTMAEAGMSFGPAFQGLRAVWRRGDHVYAEVDLPDTPPDGYTVHPALLDATLHALAYGDFVDAPGTPVVPFSWHGVHLHRSAANRLRVRLAPASAASGPAVAVTVTDPDGRPVASVAALSVRPLAIERPSSPVDGLFGVEWQPVPVPPATATAPTWAWADAIPASGVDVVAWAPEPHPTAAATVRAVLGEIRRSLVDETAVLAIVTRGAVPAGPDAEPTDPVASAVHGLVRTAQSEHPGRFLLVDLGGTDEPGTADLTAALAVGEPEVAVRGGAVHVPRLVRVPVPATTGVPSYDDGTVLVTGGTGGIGVHVVRHLITVRGARRLIVLSRTGPDAPGARLLREEAATAGAELTIVAGDAADPETVRTLLAGIPATHPLRAVVHLAGTVDDGVIATMNGDRVDPVFGPKADAAATLHELTRDLDLSAFVLFSSAAGVLGGAGQANYAAANAYLDGLAAHRRAIGRPGTSLAWGSWDLDTGLTSGLMDAERARMRRGGLRPLPPAEALTLFDAAERTGRATVVVLGLEPARLRAVAGDLPPLYRSLVPALPGRSGDPGVDRSGARLAELRGPERDRAALDLVRDHVARILGHSGPDRIEASRGFLDLGFDSLTAVELRNALNAATGLRLPPTALFDHPTPDDLARHLSAEFGDDTPAAALLTDLARLEAAADGLDRSDPARAAVSARAAALAARLAAPPEDEPGRPDLDLEVATAEEMFAYISQDLGLARADE</sequence>
<dbReference type="SUPFAM" id="SSF55048">
    <property type="entry name" value="Probable ACP-binding domain of malonyl-CoA ACP transacylase"/>
    <property type="match status" value="1"/>
</dbReference>
<dbReference type="SMART" id="SM00826">
    <property type="entry name" value="PKS_DH"/>
    <property type="match status" value="1"/>
</dbReference>
<dbReference type="SMART" id="SM00825">
    <property type="entry name" value="PKS_KS"/>
    <property type="match status" value="1"/>
</dbReference>
<dbReference type="Gene3D" id="3.40.366.10">
    <property type="entry name" value="Malonyl-Coenzyme A Acyl Carrier Protein, domain 2"/>
    <property type="match status" value="1"/>
</dbReference>
<feature type="domain" description="Ketosynthase family 3 (KS3)" evidence="7">
    <location>
        <begin position="26"/>
        <end position="437"/>
    </location>
</feature>
<evidence type="ECO:0000256" key="3">
    <source>
        <dbReference type="ARBA" id="ARBA00022679"/>
    </source>
</evidence>
<dbReference type="Proteomes" id="UP001500967">
    <property type="component" value="Unassembled WGS sequence"/>
</dbReference>
<dbReference type="PROSITE" id="PS00606">
    <property type="entry name" value="KS3_1"/>
    <property type="match status" value="1"/>
</dbReference>
<feature type="domain" description="PKS/mFAS DH" evidence="8">
    <location>
        <begin position="911"/>
        <end position="1184"/>
    </location>
</feature>
<dbReference type="SMART" id="SM00823">
    <property type="entry name" value="PKS_PP"/>
    <property type="match status" value="1"/>
</dbReference>
<dbReference type="SMART" id="SM01294">
    <property type="entry name" value="PKS_PP_betabranch"/>
    <property type="match status" value="1"/>
</dbReference>
<dbReference type="InterPro" id="IPR006162">
    <property type="entry name" value="Ppantetheine_attach_site"/>
</dbReference>
<dbReference type="Pfam" id="PF21089">
    <property type="entry name" value="PKS_DH_N"/>
    <property type="match status" value="1"/>
</dbReference>
<dbReference type="Gene3D" id="3.40.50.720">
    <property type="entry name" value="NAD(P)-binding Rossmann-like Domain"/>
    <property type="match status" value="1"/>
</dbReference>
<dbReference type="SUPFAM" id="SSF47336">
    <property type="entry name" value="ACP-like"/>
    <property type="match status" value="1"/>
</dbReference>
<dbReference type="PROSITE" id="PS52004">
    <property type="entry name" value="KS3_2"/>
    <property type="match status" value="1"/>
</dbReference>
<evidence type="ECO:0000259" key="7">
    <source>
        <dbReference type="PROSITE" id="PS52004"/>
    </source>
</evidence>
<feature type="active site" description="Proton acceptor; for dehydratase activity" evidence="5">
    <location>
        <position position="943"/>
    </location>
</feature>
<dbReference type="PANTHER" id="PTHR43775:SF51">
    <property type="entry name" value="INACTIVE PHENOLPHTHIOCEROL SYNTHESIS POLYKETIDE SYNTHASE TYPE I PKS1-RELATED"/>
    <property type="match status" value="1"/>
</dbReference>
<dbReference type="Pfam" id="PF08659">
    <property type="entry name" value="KR"/>
    <property type="match status" value="1"/>
</dbReference>
<organism evidence="9 10">
    <name type="scientific">Cryptosporangium japonicum</name>
    <dbReference type="NCBI Taxonomy" id="80872"/>
    <lineage>
        <taxon>Bacteria</taxon>
        <taxon>Bacillati</taxon>
        <taxon>Actinomycetota</taxon>
        <taxon>Actinomycetes</taxon>
        <taxon>Cryptosporangiales</taxon>
        <taxon>Cryptosporangiaceae</taxon>
        <taxon>Cryptosporangium</taxon>
    </lineage>
</organism>
<dbReference type="InterPro" id="IPR001227">
    <property type="entry name" value="Ac_transferase_dom_sf"/>
</dbReference>
<feature type="domain" description="Carrier" evidence="6">
    <location>
        <begin position="1628"/>
        <end position="1703"/>
    </location>
</feature>
<dbReference type="InterPro" id="IPR014031">
    <property type="entry name" value="Ketoacyl_synth_C"/>
</dbReference>
<keyword evidence="1" id="KW-0596">Phosphopantetheine</keyword>
<dbReference type="Gene3D" id="3.30.70.3290">
    <property type="match status" value="1"/>
</dbReference>
<dbReference type="SMART" id="SM00822">
    <property type="entry name" value="PKS_KR"/>
    <property type="match status" value="1"/>
</dbReference>
<dbReference type="Gene3D" id="1.10.1200.10">
    <property type="entry name" value="ACP-like"/>
    <property type="match status" value="1"/>
</dbReference>
<evidence type="ECO:0000256" key="2">
    <source>
        <dbReference type="ARBA" id="ARBA00022553"/>
    </source>
</evidence>
<dbReference type="SMART" id="SM00827">
    <property type="entry name" value="PKS_AT"/>
    <property type="match status" value="1"/>
</dbReference>
<dbReference type="PANTHER" id="PTHR43775">
    <property type="entry name" value="FATTY ACID SYNTHASE"/>
    <property type="match status" value="1"/>
</dbReference>
<dbReference type="CDD" id="cd00833">
    <property type="entry name" value="PKS"/>
    <property type="match status" value="1"/>
</dbReference>
<dbReference type="InterPro" id="IPR014043">
    <property type="entry name" value="Acyl_transferase_dom"/>
</dbReference>
<keyword evidence="3" id="KW-0808">Transferase</keyword>
<feature type="region of interest" description="C-terminal hotdog fold" evidence="5">
    <location>
        <begin position="1045"/>
        <end position="1184"/>
    </location>
</feature>
<keyword evidence="4" id="KW-0012">Acyltransferase</keyword>
<keyword evidence="10" id="KW-1185">Reference proteome</keyword>
<dbReference type="InterPro" id="IPR016039">
    <property type="entry name" value="Thiolase-like"/>
</dbReference>
<dbReference type="SUPFAM" id="SSF51735">
    <property type="entry name" value="NAD(P)-binding Rossmann-fold domains"/>
    <property type="match status" value="2"/>
</dbReference>
<protein>
    <recommendedName>
        <fullName evidence="11">Acyl transferase domain-containing protein</fullName>
    </recommendedName>
</protein>
<dbReference type="SUPFAM" id="SSF52151">
    <property type="entry name" value="FabD/lysophospholipase-like"/>
    <property type="match status" value="1"/>
</dbReference>
<dbReference type="InterPro" id="IPR036736">
    <property type="entry name" value="ACP-like_sf"/>
</dbReference>
<name>A0ABN0TK09_9ACTN</name>
<dbReference type="InterPro" id="IPR009081">
    <property type="entry name" value="PP-bd_ACP"/>
</dbReference>
<dbReference type="Pfam" id="PF16197">
    <property type="entry name" value="KAsynt_C_assoc"/>
    <property type="match status" value="1"/>
</dbReference>
<dbReference type="Pfam" id="PF00698">
    <property type="entry name" value="Acyl_transf_1"/>
    <property type="match status" value="1"/>
</dbReference>
<dbReference type="Pfam" id="PF14765">
    <property type="entry name" value="PS-DH"/>
    <property type="match status" value="1"/>
</dbReference>
<dbReference type="InterPro" id="IPR020807">
    <property type="entry name" value="PKS_DH"/>
</dbReference>
<comment type="caution">
    <text evidence="9">The sequence shown here is derived from an EMBL/GenBank/DDBJ whole genome shotgun (WGS) entry which is preliminary data.</text>
</comment>
<evidence type="ECO:0000256" key="1">
    <source>
        <dbReference type="ARBA" id="ARBA00022450"/>
    </source>
</evidence>
<dbReference type="InterPro" id="IPR013968">
    <property type="entry name" value="PKS_KR"/>
</dbReference>
<dbReference type="Pfam" id="PF02801">
    <property type="entry name" value="Ketoacyl-synt_C"/>
    <property type="match status" value="1"/>
</dbReference>
<feature type="active site" description="Proton donor; for dehydratase activity" evidence="5">
    <location>
        <position position="1103"/>
    </location>
</feature>
<dbReference type="InterPro" id="IPR036291">
    <property type="entry name" value="NAD(P)-bd_dom_sf"/>
</dbReference>
<dbReference type="InterPro" id="IPR016035">
    <property type="entry name" value="Acyl_Trfase/lysoPLipase"/>
</dbReference>
<dbReference type="InterPro" id="IPR049900">
    <property type="entry name" value="PKS_mFAS_DH"/>
</dbReference>
<evidence type="ECO:0000256" key="4">
    <source>
        <dbReference type="ARBA" id="ARBA00023315"/>
    </source>
</evidence>
<dbReference type="InterPro" id="IPR020841">
    <property type="entry name" value="PKS_Beta-ketoAc_synthase_dom"/>
</dbReference>
<dbReference type="EMBL" id="BAAAGX010000003">
    <property type="protein sequence ID" value="GAA0223630.1"/>
    <property type="molecule type" value="Genomic_DNA"/>
</dbReference>
<dbReference type="InterPro" id="IPR057326">
    <property type="entry name" value="KR_dom"/>
</dbReference>
<dbReference type="InterPro" id="IPR042104">
    <property type="entry name" value="PKS_dehydratase_sf"/>
</dbReference>
<evidence type="ECO:0008006" key="11">
    <source>
        <dbReference type="Google" id="ProtNLM"/>
    </source>
</evidence>
<evidence type="ECO:0000313" key="10">
    <source>
        <dbReference type="Proteomes" id="UP001500967"/>
    </source>
</evidence>
<dbReference type="Pfam" id="PF00550">
    <property type="entry name" value="PP-binding"/>
    <property type="match status" value="1"/>
</dbReference>
<keyword evidence="2" id="KW-0597">Phosphoprotein</keyword>
<dbReference type="InterPro" id="IPR014030">
    <property type="entry name" value="Ketoacyl_synth_N"/>
</dbReference>